<accession>A0A430CE63</accession>
<name>A0A430CE63_9SPHN</name>
<protein>
    <submittedName>
        <fullName evidence="1">Uncharacterized protein</fullName>
    </submittedName>
</protein>
<sequence length="94" mass="10665">MTAEIDSRWLEAFTALSDMTDRAEAAIRKRDALVRRFDALKRDRLVRSLSDLRKLAAAIVDADERIAEAFIVIHDVINDLSAITPPHEDEDCSR</sequence>
<evidence type="ECO:0000313" key="2">
    <source>
        <dbReference type="Proteomes" id="UP000287746"/>
    </source>
</evidence>
<organism evidence="1 2">
    <name type="scientific">Sphingomonas koreensis</name>
    <dbReference type="NCBI Taxonomy" id="93064"/>
    <lineage>
        <taxon>Bacteria</taxon>
        <taxon>Pseudomonadati</taxon>
        <taxon>Pseudomonadota</taxon>
        <taxon>Alphaproteobacteria</taxon>
        <taxon>Sphingomonadales</taxon>
        <taxon>Sphingomonadaceae</taxon>
        <taxon>Sphingomonas</taxon>
    </lineage>
</organism>
<dbReference type="RefSeq" id="WP_066582080.1">
    <property type="nucleotide sequence ID" value="NZ_PGEN01000001.1"/>
</dbReference>
<comment type="caution">
    <text evidence="1">The sequence shown here is derived from an EMBL/GenBank/DDBJ whole genome shotgun (WGS) entry which is preliminary data.</text>
</comment>
<proteinExistence type="predicted"/>
<evidence type="ECO:0000313" key="1">
    <source>
        <dbReference type="EMBL" id="RSY83097.1"/>
    </source>
</evidence>
<dbReference type="Proteomes" id="UP000287746">
    <property type="component" value="Unassembled WGS sequence"/>
</dbReference>
<reference evidence="1 2" key="1">
    <citation type="submission" date="2018-07" db="EMBL/GenBank/DDBJ databases">
        <title>Genomic and Epidemiologic Investigation of an Indolent Hospital Outbreak.</title>
        <authorList>
            <person name="Johnson R.C."/>
            <person name="Deming C."/>
            <person name="Conlan S."/>
            <person name="Zellmer C.J."/>
            <person name="Michelin A.V."/>
            <person name="Lee-Lin S."/>
            <person name="Thomas P.J."/>
            <person name="Park M."/>
            <person name="Weingarten R.A."/>
            <person name="Less J."/>
            <person name="Dekker J.P."/>
            <person name="Frank K.M."/>
            <person name="Musser K.A."/>
            <person name="Mcquiston J.R."/>
            <person name="Henderson D.K."/>
            <person name="Lau A.F."/>
            <person name="Palmore T.N."/>
            <person name="Segre J.A."/>
        </authorList>
    </citation>
    <scope>NUCLEOTIDE SEQUENCE [LARGE SCALE GENOMIC DNA]</scope>
    <source>
        <strain evidence="1 2">SK-CDC1_0717</strain>
    </source>
</reference>
<dbReference type="AlphaFoldDB" id="A0A430CE63"/>
<gene>
    <name evidence="1" type="ORF">DAH66_12575</name>
</gene>
<dbReference type="EMBL" id="QQYZ01000011">
    <property type="protein sequence ID" value="RSY83097.1"/>
    <property type="molecule type" value="Genomic_DNA"/>
</dbReference>